<evidence type="ECO:0000256" key="1">
    <source>
        <dbReference type="SAM" id="MobiDB-lite"/>
    </source>
</evidence>
<feature type="chain" id="PRO_5043497374" description="PAN domain-containing protein" evidence="2">
    <location>
        <begin position="22"/>
        <end position="380"/>
    </location>
</feature>
<evidence type="ECO:0000313" key="3">
    <source>
        <dbReference type="EMBL" id="KAK8113812.1"/>
    </source>
</evidence>
<evidence type="ECO:0000313" key="4">
    <source>
        <dbReference type="Proteomes" id="UP001392437"/>
    </source>
</evidence>
<evidence type="ECO:0000256" key="2">
    <source>
        <dbReference type="SAM" id="SignalP"/>
    </source>
</evidence>
<feature type="region of interest" description="Disordered" evidence="1">
    <location>
        <begin position="25"/>
        <end position="111"/>
    </location>
</feature>
<dbReference type="Proteomes" id="UP001392437">
    <property type="component" value="Unassembled WGS sequence"/>
</dbReference>
<protein>
    <recommendedName>
        <fullName evidence="5">PAN domain-containing protein</fullName>
    </recommendedName>
</protein>
<reference evidence="3 4" key="1">
    <citation type="submission" date="2023-01" db="EMBL/GenBank/DDBJ databases">
        <title>Analysis of 21 Apiospora genomes using comparative genomics revels a genus with tremendous synthesis potential of carbohydrate active enzymes and secondary metabolites.</title>
        <authorList>
            <person name="Sorensen T."/>
        </authorList>
    </citation>
    <scope>NUCLEOTIDE SEQUENCE [LARGE SCALE GENOMIC DNA]</scope>
    <source>
        <strain evidence="3 4">CBS 117206</strain>
    </source>
</reference>
<proteinExistence type="predicted"/>
<comment type="caution">
    <text evidence="3">The sequence shown here is derived from an EMBL/GenBank/DDBJ whole genome shotgun (WGS) entry which is preliminary data.</text>
</comment>
<keyword evidence="4" id="KW-1185">Reference proteome</keyword>
<name>A0AAW0QTU6_9PEZI</name>
<sequence length="380" mass="39858">MAHSLVRIGIALAITAQAVTGQFNDNPFASEQTPIPANRGGGGFFKDNPFSNGGGRDEMPGTAPPAAGGISSTSNGIPPTAGGGGGGNPGGSPSTGGSGANPGLSRSPLPAQCPDIFPSEEEILEDKPGCPATRALEPLEIEDLSFEQAPTCPDLHPETGMQAIGRQRLTDLGDLDDGKLYQSRGGATFMVQCCTHGGGEPIRTMVAEDFRRCMSNCSATDDCHSVQYTARPYGEPVGTCIMNKKGGFGKAQCAVSDQHTYAFVVDPPAIEPAGQRLTVKCSTECPFGHGQPFKTELGEIFQLSCGKRHGTKILHRDTQPTMMDCMNKCGRLMHCDSVDYDTRRRICYYGNHRAEPATEAVLFASAYSLGCGICGGEGGA</sequence>
<feature type="compositionally biased region" description="Gly residues" evidence="1">
    <location>
        <begin position="81"/>
        <end position="100"/>
    </location>
</feature>
<gene>
    <name evidence="3" type="ORF">PG999_005881</name>
</gene>
<feature type="signal peptide" evidence="2">
    <location>
        <begin position="1"/>
        <end position="21"/>
    </location>
</feature>
<evidence type="ECO:0008006" key="5">
    <source>
        <dbReference type="Google" id="ProtNLM"/>
    </source>
</evidence>
<dbReference type="EMBL" id="JAQQWP010000006">
    <property type="protein sequence ID" value="KAK8113812.1"/>
    <property type="molecule type" value="Genomic_DNA"/>
</dbReference>
<dbReference type="AlphaFoldDB" id="A0AAW0QTU6"/>
<organism evidence="3 4">
    <name type="scientific">Apiospora kogelbergensis</name>
    <dbReference type="NCBI Taxonomy" id="1337665"/>
    <lineage>
        <taxon>Eukaryota</taxon>
        <taxon>Fungi</taxon>
        <taxon>Dikarya</taxon>
        <taxon>Ascomycota</taxon>
        <taxon>Pezizomycotina</taxon>
        <taxon>Sordariomycetes</taxon>
        <taxon>Xylariomycetidae</taxon>
        <taxon>Amphisphaeriales</taxon>
        <taxon>Apiosporaceae</taxon>
        <taxon>Apiospora</taxon>
    </lineage>
</organism>
<feature type="compositionally biased region" description="Polar residues" evidence="1">
    <location>
        <begin position="25"/>
        <end position="35"/>
    </location>
</feature>
<keyword evidence="2" id="KW-0732">Signal</keyword>
<accession>A0AAW0QTU6</accession>